<dbReference type="Proteomes" id="UP000242381">
    <property type="component" value="Unassembled WGS sequence"/>
</dbReference>
<gene>
    <name evidence="2" type="ORF">BCV71DRAFT_241986</name>
</gene>
<name>A0A1X0S9E4_RHIZD</name>
<reference evidence="2 3" key="1">
    <citation type="journal article" date="2016" name="Proc. Natl. Acad. Sci. U.S.A.">
        <title>Lipid metabolic changes in an early divergent fungus govern the establishment of a mutualistic symbiosis with endobacteria.</title>
        <authorList>
            <person name="Lastovetsky O.A."/>
            <person name="Gaspar M.L."/>
            <person name="Mondo S.J."/>
            <person name="LaButti K.M."/>
            <person name="Sandor L."/>
            <person name="Grigoriev I.V."/>
            <person name="Henry S.A."/>
            <person name="Pawlowska T.E."/>
        </authorList>
    </citation>
    <scope>NUCLEOTIDE SEQUENCE [LARGE SCALE GENOMIC DNA]</scope>
    <source>
        <strain evidence="2 3">ATCC 11559</strain>
    </source>
</reference>
<dbReference type="CDD" id="cd02440">
    <property type="entry name" value="AdoMet_MTases"/>
    <property type="match status" value="1"/>
</dbReference>
<evidence type="ECO:0000259" key="1">
    <source>
        <dbReference type="Pfam" id="PF08241"/>
    </source>
</evidence>
<evidence type="ECO:0000313" key="3">
    <source>
        <dbReference type="Proteomes" id="UP000242381"/>
    </source>
</evidence>
<feature type="domain" description="Methyltransferase type 11" evidence="1">
    <location>
        <begin position="16"/>
        <end position="78"/>
    </location>
</feature>
<dbReference type="EMBL" id="KV921287">
    <property type="protein sequence ID" value="ORE20874.1"/>
    <property type="molecule type" value="Genomic_DNA"/>
</dbReference>
<dbReference type="AlphaFoldDB" id="A0A1X0S9E4"/>
<dbReference type="GO" id="GO:0008757">
    <property type="term" value="F:S-adenosylmethionine-dependent methyltransferase activity"/>
    <property type="evidence" value="ECO:0007669"/>
    <property type="project" value="InterPro"/>
</dbReference>
<dbReference type="VEuPathDB" id="FungiDB:BCV72DRAFT_304520"/>
<organism evidence="2 3">
    <name type="scientific">Rhizopus microsporus</name>
    <dbReference type="NCBI Taxonomy" id="58291"/>
    <lineage>
        <taxon>Eukaryota</taxon>
        <taxon>Fungi</taxon>
        <taxon>Fungi incertae sedis</taxon>
        <taxon>Mucoromycota</taxon>
        <taxon>Mucoromycotina</taxon>
        <taxon>Mucoromycetes</taxon>
        <taxon>Mucorales</taxon>
        <taxon>Mucorineae</taxon>
        <taxon>Rhizopodaceae</taxon>
        <taxon>Rhizopus</taxon>
    </lineage>
</organism>
<protein>
    <recommendedName>
        <fullName evidence="1">Methyltransferase type 11 domain-containing protein</fullName>
    </recommendedName>
</protein>
<dbReference type="OMA" id="WDWIETI"/>
<sequence length="182" mass="20834">MATEYPNCVYEGCDIVEVANKRVSLQQVTFRYGNVLDRLPFEDNSFDFVHMRLFVLALQVNQWPIAINEILRVTKPGVHSACKARGQDPRIALQLEKLVSENKQATSVQSDYRSVDMASNTKTAKMFVWDWIETIKSMLPVIASKMGIETEEERKAYLDKLKYGLTHSNSYTYMNAVTAIKK</sequence>
<dbReference type="InterPro" id="IPR013216">
    <property type="entry name" value="Methyltransf_11"/>
</dbReference>
<proteinExistence type="predicted"/>
<dbReference type="SUPFAM" id="SSF53335">
    <property type="entry name" value="S-adenosyl-L-methionine-dependent methyltransferases"/>
    <property type="match status" value="1"/>
</dbReference>
<accession>A0A1X0S9E4</accession>
<evidence type="ECO:0000313" key="2">
    <source>
        <dbReference type="EMBL" id="ORE20874.1"/>
    </source>
</evidence>
<dbReference type="InterPro" id="IPR029063">
    <property type="entry name" value="SAM-dependent_MTases_sf"/>
</dbReference>
<dbReference type="Gene3D" id="3.40.50.150">
    <property type="entry name" value="Vaccinia Virus protein VP39"/>
    <property type="match status" value="1"/>
</dbReference>
<dbReference type="Pfam" id="PF08241">
    <property type="entry name" value="Methyltransf_11"/>
    <property type="match status" value="1"/>
</dbReference>